<evidence type="ECO:0000256" key="1">
    <source>
        <dbReference type="ARBA" id="ARBA00023015"/>
    </source>
</evidence>
<dbReference type="InterPro" id="IPR036388">
    <property type="entry name" value="WH-like_DNA-bd_sf"/>
</dbReference>
<evidence type="ECO:0000259" key="5">
    <source>
        <dbReference type="PROSITE" id="PS50987"/>
    </source>
</evidence>
<dbReference type="PANTHER" id="PTHR33154:SF33">
    <property type="entry name" value="TRANSCRIPTIONAL REPRESSOR SDPR"/>
    <property type="match status" value="1"/>
</dbReference>
<dbReference type="NCBIfam" id="NF033788">
    <property type="entry name" value="HTH_metalloreg"/>
    <property type="match status" value="1"/>
</dbReference>
<evidence type="ECO:0000256" key="2">
    <source>
        <dbReference type="ARBA" id="ARBA00023125"/>
    </source>
</evidence>
<dbReference type="CDD" id="cd00090">
    <property type="entry name" value="HTH_ARSR"/>
    <property type="match status" value="1"/>
</dbReference>
<dbReference type="PROSITE" id="PS50987">
    <property type="entry name" value="HTH_ARSR_2"/>
    <property type="match status" value="1"/>
</dbReference>
<dbReference type="Pfam" id="PF01022">
    <property type="entry name" value="HTH_5"/>
    <property type="match status" value="1"/>
</dbReference>
<sequence length="142" mass="15772">MGYASAVDVAQAVADPVRRRILVLLRPGPRPVHELVAEFDVSRPAISRHLRVLREAGLVVDEAHGRERRYRLQTAPLLELDRWLHELLAPLPARPDLGALADALATEVVRTRRERRSATAPPPVTDPRPDVRPGARPTEESA</sequence>
<dbReference type="InterPro" id="IPR011991">
    <property type="entry name" value="ArsR-like_HTH"/>
</dbReference>
<feature type="compositionally biased region" description="Basic and acidic residues" evidence="4">
    <location>
        <begin position="127"/>
        <end position="142"/>
    </location>
</feature>
<evidence type="ECO:0000313" key="6">
    <source>
        <dbReference type="EMBL" id="MVA75382.1"/>
    </source>
</evidence>
<reference evidence="6 7" key="1">
    <citation type="submission" date="2019-12" db="EMBL/GenBank/DDBJ databases">
        <title>Auraticoccus cholistani sp. nov., an actinomycete isolated from soil of Cholistan desert.</title>
        <authorList>
            <person name="Cheema M.T."/>
        </authorList>
    </citation>
    <scope>NUCLEOTIDE SEQUENCE [LARGE SCALE GENOMIC DNA]</scope>
    <source>
        <strain evidence="6 7">F435</strain>
    </source>
</reference>
<dbReference type="GO" id="GO:0003700">
    <property type="term" value="F:DNA-binding transcription factor activity"/>
    <property type="evidence" value="ECO:0007669"/>
    <property type="project" value="InterPro"/>
</dbReference>
<proteinExistence type="predicted"/>
<feature type="domain" description="HTH arsR-type" evidence="5">
    <location>
        <begin position="1"/>
        <end position="92"/>
    </location>
</feature>
<keyword evidence="1" id="KW-0805">Transcription regulation</keyword>
<evidence type="ECO:0000256" key="4">
    <source>
        <dbReference type="SAM" id="MobiDB-lite"/>
    </source>
</evidence>
<dbReference type="Proteomes" id="UP000435304">
    <property type="component" value="Unassembled WGS sequence"/>
</dbReference>
<organism evidence="6 7">
    <name type="scientific">Auraticoccus cholistanensis</name>
    <dbReference type="NCBI Taxonomy" id="2656650"/>
    <lineage>
        <taxon>Bacteria</taxon>
        <taxon>Bacillati</taxon>
        <taxon>Actinomycetota</taxon>
        <taxon>Actinomycetes</taxon>
        <taxon>Propionibacteriales</taxon>
        <taxon>Propionibacteriaceae</taxon>
        <taxon>Auraticoccus</taxon>
    </lineage>
</organism>
<dbReference type="EMBL" id="WPCU01000004">
    <property type="protein sequence ID" value="MVA75382.1"/>
    <property type="molecule type" value="Genomic_DNA"/>
</dbReference>
<comment type="caution">
    <text evidence="6">The sequence shown here is derived from an EMBL/GenBank/DDBJ whole genome shotgun (WGS) entry which is preliminary data.</text>
</comment>
<name>A0A6A9UUR8_9ACTN</name>
<keyword evidence="2" id="KW-0238">DNA-binding</keyword>
<evidence type="ECO:0000313" key="7">
    <source>
        <dbReference type="Proteomes" id="UP000435304"/>
    </source>
</evidence>
<evidence type="ECO:0000256" key="3">
    <source>
        <dbReference type="ARBA" id="ARBA00023163"/>
    </source>
</evidence>
<protein>
    <submittedName>
        <fullName evidence="6">Metalloregulator ArsR/SmtB family transcription factor</fullName>
    </submittedName>
</protein>
<keyword evidence="3" id="KW-0804">Transcription</keyword>
<dbReference type="AlphaFoldDB" id="A0A6A9UUR8"/>
<dbReference type="InterPro" id="IPR051081">
    <property type="entry name" value="HTH_MetalResp_TranReg"/>
</dbReference>
<dbReference type="PANTHER" id="PTHR33154">
    <property type="entry name" value="TRANSCRIPTIONAL REGULATOR, ARSR FAMILY"/>
    <property type="match status" value="1"/>
</dbReference>
<dbReference type="InterPro" id="IPR001845">
    <property type="entry name" value="HTH_ArsR_DNA-bd_dom"/>
</dbReference>
<dbReference type="InterPro" id="IPR036390">
    <property type="entry name" value="WH_DNA-bd_sf"/>
</dbReference>
<dbReference type="GO" id="GO:0003677">
    <property type="term" value="F:DNA binding"/>
    <property type="evidence" value="ECO:0007669"/>
    <property type="project" value="UniProtKB-KW"/>
</dbReference>
<gene>
    <name evidence="6" type="ORF">GC722_04960</name>
</gene>
<accession>A0A6A9UUR8</accession>
<dbReference type="Gene3D" id="1.10.10.10">
    <property type="entry name" value="Winged helix-like DNA-binding domain superfamily/Winged helix DNA-binding domain"/>
    <property type="match status" value="1"/>
</dbReference>
<dbReference type="PRINTS" id="PR00778">
    <property type="entry name" value="HTHARSR"/>
</dbReference>
<dbReference type="SUPFAM" id="SSF46785">
    <property type="entry name" value="Winged helix' DNA-binding domain"/>
    <property type="match status" value="1"/>
</dbReference>
<dbReference type="SMART" id="SM00418">
    <property type="entry name" value="HTH_ARSR"/>
    <property type="match status" value="1"/>
</dbReference>
<keyword evidence="7" id="KW-1185">Reference proteome</keyword>
<feature type="region of interest" description="Disordered" evidence="4">
    <location>
        <begin position="110"/>
        <end position="142"/>
    </location>
</feature>